<gene>
    <name evidence="2" type="ORF">BDB_50043</name>
</gene>
<protein>
    <recommendedName>
        <fullName evidence="3">DUF4224 domain-containing protein</fullName>
    </recommendedName>
</protein>
<feature type="compositionally biased region" description="Polar residues" evidence="1">
    <location>
        <begin position="95"/>
        <end position="109"/>
    </location>
</feature>
<organism evidence="2">
    <name type="scientific">blood disease bacterium R229</name>
    <dbReference type="NCBI Taxonomy" id="741978"/>
    <lineage>
        <taxon>Bacteria</taxon>
        <taxon>Pseudomonadati</taxon>
        <taxon>Pseudomonadota</taxon>
        <taxon>Betaproteobacteria</taxon>
        <taxon>Burkholderiales</taxon>
        <taxon>Burkholderiaceae</taxon>
        <taxon>Ralstonia</taxon>
        <taxon>Ralstonia solanacearum species complex</taxon>
    </lineage>
</organism>
<evidence type="ECO:0000313" key="2">
    <source>
        <dbReference type="EMBL" id="CCA79334.1"/>
    </source>
</evidence>
<name>G2ZJX1_9RALS</name>
<feature type="compositionally biased region" description="Low complexity" evidence="1">
    <location>
        <begin position="77"/>
        <end position="90"/>
    </location>
</feature>
<dbReference type="AlphaFoldDB" id="G2ZJX1"/>
<reference evidence="2" key="1">
    <citation type="journal article" date="2011" name="PLoS ONE">
        <title>Ralstonia syzygii, the Blood Disease Bacterium and some Asian R. solanacearum strains form a single genomic species despite divergent lifestyles.</title>
        <authorList>
            <person name="Remenant B."/>
            <person name="de Cambiaire J.C."/>
            <person name="Cellier G."/>
            <person name="Jacobs J.M."/>
            <person name="Mangenot S."/>
            <person name="Barbe V."/>
            <person name="Lajus A."/>
            <person name="Vallenet D."/>
            <person name="Medigue C."/>
            <person name="Fegan M."/>
            <person name="Allen C."/>
            <person name="Prior P."/>
        </authorList>
    </citation>
    <scope>NUCLEOTIDE SEQUENCE</scope>
    <source>
        <strain evidence="2">R229</strain>
    </source>
</reference>
<dbReference type="EMBL" id="FR854061">
    <property type="protein sequence ID" value="CCA79334.1"/>
    <property type="molecule type" value="Genomic_DNA"/>
</dbReference>
<sequence length="109" mass="11933">MGPQMNSPPPYLTDEEMLDLAKPLVQPAAIVRWFKGQGFVCRIKPNRMPLISRQHFEHASGLAPVLKDSEGARQQNAAAGGEPDAAALLARFQRKNSNGTNQEKQPARA</sequence>
<evidence type="ECO:0000256" key="1">
    <source>
        <dbReference type="SAM" id="MobiDB-lite"/>
    </source>
</evidence>
<feature type="region of interest" description="Disordered" evidence="1">
    <location>
        <begin position="72"/>
        <end position="109"/>
    </location>
</feature>
<accession>G2ZJX1</accession>
<reference evidence="2" key="2">
    <citation type="submission" date="2011-04" db="EMBL/GenBank/DDBJ databases">
        <authorList>
            <person name="Genoscope - CEA"/>
        </authorList>
    </citation>
    <scope>NUCLEOTIDE SEQUENCE</scope>
    <source>
        <strain evidence="2">R229</strain>
    </source>
</reference>
<evidence type="ECO:0008006" key="3">
    <source>
        <dbReference type="Google" id="ProtNLM"/>
    </source>
</evidence>
<proteinExistence type="predicted"/>